<sequence>MCLLPSNMRVGRTRRRQRQDGETLQRERKRLAILPWRPLPSSRPVRTGRAPCPDNPSWCAVLSWRRTGLHFG</sequence>
<evidence type="ECO:0000256" key="1">
    <source>
        <dbReference type="SAM" id="MobiDB-lite"/>
    </source>
</evidence>
<reference evidence="2 3" key="1">
    <citation type="submission" date="2019-10" db="EMBL/GenBank/DDBJ databases">
        <title>Draft Genome Sequence of the Caffeine Degrading Methylotroph Methylorubrum populi PINKEL.</title>
        <authorList>
            <person name="Dawson S.C."/>
            <person name="Zhang X."/>
            <person name="Wright M.E."/>
            <person name="Sharma G."/>
            <person name="Langner J.T."/>
            <person name="Ditty J.L."/>
            <person name="Subuyuj G.A."/>
        </authorList>
    </citation>
    <scope>NUCLEOTIDE SEQUENCE [LARGE SCALE GENOMIC DNA]</scope>
    <source>
        <strain evidence="2 3">Pinkel</strain>
    </source>
</reference>
<evidence type="ECO:0000313" key="2">
    <source>
        <dbReference type="EMBL" id="KAB7783099.1"/>
    </source>
</evidence>
<accession>A0A833J2V3</accession>
<dbReference type="Proteomes" id="UP000469949">
    <property type="component" value="Unassembled WGS sequence"/>
</dbReference>
<dbReference type="EMBL" id="WEKV01000018">
    <property type="protein sequence ID" value="KAB7783099.1"/>
    <property type="molecule type" value="Genomic_DNA"/>
</dbReference>
<proteinExistence type="predicted"/>
<name>A0A833J2V3_9HYPH</name>
<organism evidence="2 3">
    <name type="scientific">Methylorubrum populi</name>
    <dbReference type="NCBI Taxonomy" id="223967"/>
    <lineage>
        <taxon>Bacteria</taxon>
        <taxon>Pseudomonadati</taxon>
        <taxon>Pseudomonadota</taxon>
        <taxon>Alphaproteobacteria</taxon>
        <taxon>Hyphomicrobiales</taxon>
        <taxon>Methylobacteriaceae</taxon>
        <taxon>Methylorubrum</taxon>
    </lineage>
</organism>
<dbReference type="AlphaFoldDB" id="A0A833J2V3"/>
<evidence type="ECO:0000313" key="3">
    <source>
        <dbReference type="Proteomes" id="UP000469949"/>
    </source>
</evidence>
<feature type="region of interest" description="Disordered" evidence="1">
    <location>
        <begin position="1"/>
        <end position="27"/>
    </location>
</feature>
<gene>
    <name evidence="2" type="ORF">F8B43_4393</name>
</gene>
<comment type="caution">
    <text evidence="2">The sequence shown here is derived from an EMBL/GenBank/DDBJ whole genome shotgun (WGS) entry which is preliminary data.</text>
</comment>
<protein>
    <submittedName>
        <fullName evidence="2">Uncharacterized protein</fullName>
    </submittedName>
</protein>